<reference evidence="4 5" key="1">
    <citation type="journal article" date="2024" name="IMA Fungus">
        <title>IMA Genome - F19 : A genome assembly and annotation guide to empower mycologists, including annotated draft genome sequences of Ceratocystis pirilliformis, Diaporthe australafricana, Fusarium ophioides, Paecilomyces lecythidis, and Sporothrix stenoceras.</title>
        <authorList>
            <person name="Aylward J."/>
            <person name="Wilson A.M."/>
            <person name="Visagie C.M."/>
            <person name="Spraker J."/>
            <person name="Barnes I."/>
            <person name="Buitendag C."/>
            <person name="Ceriani C."/>
            <person name="Del Mar Angel L."/>
            <person name="du Plessis D."/>
            <person name="Fuchs T."/>
            <person name="Gasser K."/>
            <person name="Kramer D."/>
            <person name="Li W."/>
            <person name="Munsamy K."/>
            <person name="Piso A."/>
            <person name="Price J.L."/>
            <person name="Sonnekus B."/>
            <person name="Thomas C."/>
            <person name="van der Nest A."/>
            <person name="van Dijk A."/>
            <person name="van Heerden A."/>
            <person name="van Vuuren N."/>
            <person name="Yilmaz N."/>
            <person name="Duong T.A."/>
            <person name="van der Merwe N.A."/>
            <person name="Wingfield M.J."/>
            <person name="Wingfield B.D."/>
        </authorList>
    </citation>
    <scope>NUCLEOTIDE SEQUENCE [LARGE SCALE GENOMIC DNA]</scope>
    <source>
        <strain evidence="4 5">CMW 18300</strain>
    </source>
</reference>
<protein>
    <recommendedName>
        <fullName evidence="3">Enoyl reductase (ER) domain-containing protein</fullName>
    </recommendedName>
</protein>
<dbReference type="SUPFAM" id="SSF50129">
    <property type="entry name" value="GroES-like"/>
    <property type="match status" value="1"/>
</dbReference>
<dbReference type="Pfam" id="PF00107">
    <property type="entry name" value="ADH_zinc_N"/>
    <property type="match status" value="1"/>
</dbReference>
<name>A0ABR3X2Q4_9PEZI</name>
<evidence type="ECO:0000256" key="2">
    <source>
        <dbReference type="ARBA" id="ARBA00023002"/>
    </source>
</evidence>
<gene>
    <name evidence="4" type="ORF">Daus18300_005428</name>
</gene>
<dbReference type="PANTHER" id="PTHR45348:SF2">
    <property type="entry name" value="ZINC-TYPE ALCOHOL DEHYDROGENASE-LIKE PROTEIN C2E1P3.01"/>
    <property type="match status" value="1"/>
</dbReference>
<keyword evidence="2" id="KW-0560">Oxidoreductase</keyword>
<dbReference type="InterPro" id="IPR011032">
    <property type="entry name" value="GroES-like_sf"/>
</dbReference>
<dbReference type="InterPro" id="IPR047122">
    <property type="entry name" value="Trans-enoyl_RdTase-like"/>
</dbReference>
<proteinExistence type="inferred from homology"/>
<dbReference type="CDD" id="cd08249">
    <property type="entry name" value="enoyl_reductase_like"/>
    <property type="match status" value="1"/>
</dbReference>
<dbReference type="InterPro" id="IPR036291">
    <property type="entry name" value="NAD(P)-bd_dom_sf"/>
</dbReference>
<comment type="similarity">
    <text evidence="1">Belongs to the zinc-containing alcohol dehydrogenase family.</text>
</comment>
<dbReference type="Pfam" id="PF08240">
    <property type="entry name" value="ADH_N"/>
    <property type="match status" value="1"/>
</dbReference>
<dbReference type="Gene3D" id="3.40.50.720">
    <property type="entry name" value="NAD(P)-binding Rossmann-like Domain"/>
    <property type="match status" value="1"/>
</dbReference>
<dbReference type="Proteomes" id="UP001583177">
    <property type="component" value="Unassembled WGS sequence"/>
</dbReference>
<dbReference type="PANTHER" id="PTHR45348">
    <property type="entry name" value="HYPOTHETICAL OXIDOREDUCTASE (EUROFUNG)"/>
    <property type="match status" value="1"/>
</dbReference>
<dbReference type="InterPro" id="IPR013154">
    <property type="entry name" value="ADH-like_N"/>
</dbReference>
<comment type="caution">
    <text evidence="4">The sequence shown here is derived from an EMBL/GenBank/DDBJ whole genome shotgun (WGS) entry which is preliminary data.</text>
</comment>
<keyword evidence="5" id="KW-1185">Reference proteome</keyword>
<evidence type="ECO:0000313" key="5">
    <source>
        <dbReference type="Proteomes" id="UP001583177"/>
    </source>
</evidence>
<dbReference type="SMART" id="SM00829">
    <property type="entry name" value="PKS_ER"/>
    <property type="match status" value="1"/>
</dbReference>
<dbReference type="InterPro" id="IPR013149">
    <property type="entry name" value="ADH-like_C"/>
</dbReference>
<evidence type="ECO:0000313" key="4">
    <source>
        <dbReference type="EMBL" id="KAL1869967.1"/>
    </source>
</evidence>
<dbReference type="EMBL" id="JAWRVE010000039">
    <property type="protein sequence ID" value="KAL1869967.1"/>
    <property type="molecule type" value="Genomic_DNA"/>
</dbReference>
<organism evidence="4 5">
    <name type="scientific">Diaporthe australafricana</name>
    <dbReference type="NCBI Taxonomy" id="127596"/>
    <lineage>
        <taxon>Eukaryota</taxon>
        <taxon>Fungi</taxon>
        <taxon>Dikarya</taxon>
        <taxon>Ascomycota</taxon>
        <taxon>Pezizomycotina</taxon>
        <taxon>Sordariomycetes</taxon>
        <taxon>Sordariomycetidae</taxon>
        <taxon>Diaporthales</taxon>
        <taxon>Diaporthaceae</taxon>
        <taxon>Diaporthe</taxon>
    </lineage>
</organism>
<dbReference type="InterPro" id="IPR020843">
    <property type="entry name" value="ER"/>
</dbReference>
<evidence type="ECO:0000259" key="3">
    <source>
        <dbReference type="SMART" id="SM00829"/>
    </source>
</evidence>
<evidence type="ECO:0000256" key="1">
    <source>
        <dbReference type="ARBA" id="ARBA00008072"/>
    </source>
</evidence>
<feature type="domain" description="Enoyl reductase (ER)" evidence="3">
    <location>
        <begin position="13"/>
        <end position="341"/>
    </location>
</feature>
<accession>A0ABR3X2Q4</accession>
<dbReference type="SUPFAM" id="SSF51735">
    <property type="entry name" value="NAD(P)-binding Rossmann-fold domains"/>
    <property type="match status" value="1"/>
</dbReference>
<sequence length="343" mass="36381">MADNRAAWLVNEKTAPLEIRPAPVEEPGDNQVLVRNHAVAINPVDGNIQYEAPPHFKITYPRVLGFDVAGEVVAVGPNVDRFKKGDRVLGNAMGQDAKQVTASAFMLYTILQTNMTCPIPDRISFEEAAVIPLCLSTAAAGLFQEDFMSLDLPTEPARQPNGKTVLVWGGATCVGCNAIQLAVAGGYEVITTASPKNFELMKRLGASQAFDYNSPTVVADLVVAFKGRTSAGALDCIGPASGATTAVLEVVSRMLAGSKFVATVKPHQLIPESVSTKHIYAISICDNFVSKGVYEDFLPRALEVGSFVPAPKPLIAGKGLESVQAGIDILRKGMSAQKVVVSL</sequence>
<dbReference type="Gene3D" id="3.90.180.10">
    <property type="entry name" value="Medium-chain alcohol dehydrogenases, catalytic domain"/>
    <property type="match status" value="1"/>
</dbReference>